<organism evidence="1 2">
    <name type="scientific">Kosmotoga olearia (strain ATCC BAA-1733 / DSM 21960 / TBF 19.5.1)</name>
    <dbReference type="NCBI Taxonomy" id="521045"/>
    <lineage>
        <taxon>Bacteria</taxon>
        <taxon>Thermotogati</taxon>
        <taxon>Thermotogota</taxon>
        <taxon>Thermotogae</taxon>
        <taxon>Kosmotogales</taxon>
        <taxon>Kosmotogaceae</taxon>
        <taxon>Kosmotoga</taxon>
    </lineage>
</organism>
<dbReference type="EMBL" id="CP001634">
    <property type="protein sequence ID" value="ACR79229.1"/>
    <property type="molecule type" value="Genomic_DNA"/>
</dbReference>
<dbReference type="eggNOG" id="COG1522">
    <property type="taxonomic scope" value="Bacteria"/>
</dbReference>
<dbReference type="Proteomes" id="UP000002382">
    <property type="component" value="Chromosome"/>
</dbReference>
<dbReference type="AlphaFoldDB" id="C5CEI3"/>
<reference evidence="1 2" key="2">
    <citation type="journal article" date="2011" name="J. Bacteriol.">
        <title>Genome Sequence of Kosmotoga olearia Strain TBF 19.5.1, a Thermophilic Bacterium with a Wide Growth Temperature Range, Isolated from the Troll B Oil Platform in the North Sea.</title>
        <authorList>
            <person name="Swithers K.S."/>
            <person name="Dipippo J.L."/>
            <person name="Bruce D.C."/>
            <person name="Detter C."/>
            <person name="Tapia R."/>
            <person name="Han S."/>
            <person name="Goodwin L.A."/>
            <person name="Han J."/>
            <person name="Woyke T."/>
            <person name="Pitluck S."/>
            <person name="Pennacchio L."/>
            <person name="Nolan M."/>
            <person name="Mikhailova N."/>
            <person name="Land M.L."/>
            <person name="Nesbo C.L."/>
            <person name="Gogarten J.P."/>
            <person name="Noll K.M."/>
        </authorList>
    </citation>
    <scope>NUCLEOTIDE SEQUENCE [LARGE SCALE GENOMIC DNA]</scope>
    <source>
        <strain evidence="2">ATCC BAA-1733 / DSM 21960 / TBF 19.5.1</strain>
    </source>
</reference>
<dbReference type="KEGG" id="kol:Kole_0507"/>
<gene>
    <name evidence="1" type="ordered locus">Kole_0507</name>
</gene>
<dbReference type="Gene3D" id="1.10.10.10">
    <property type="entry name" value="Winged helix-like DNA-binding domain superfamily/Winged helix DNA-binding domain"/>
    <property type="match status" value="1"/>
</dbReference>
<name>C5CEI3_KOSOT</name>
<protein>
    <recommendedName>
        <fullName evidence="3">Transcriptional regulator</fullName>
    </recommendedName>
</protein>
<dbReference type="InterPro" id="IPR036390">
    <property type="entry name" value="WH_DNA-bd_sf"/>
</dbReference>
<keyword evidence="2" id="KW-1185">Reference proteome</keyword>
<accession>C5CEI3</accession>
<dbReference type="InterPro" id="IPR036388">
    <property type="entry name" value="WH-like_DNA-bd_sf"/>
</dbReference>
<proteinExistence type="predicted"/>
<sequence length="60" mass="6725">MEDKKEVVFEALKKAGKPLRPGDIAKMTGIDSKEVSKVIKELKSEGKVESPKRCYYAPKD</sequence>
<evidence type="ECO:0000313" key="2">
    <source>
        <dbReference type="Proteomes" id="UP000002382"/>
    </source>
</evidence>
<evidence type="ECO:0008006" key="3">
    <source>
        <dbReference type="Google" id="ProtNLM"/>
    </source>
</evidence>
<dbReference type="RefSeq" id="WP_012745014.1">
    <property type="nucleotide sequence ID" value="NC_012785.1"/>
</dbReference>
<evidence type="ECO:0000313" key="1">
    <source>
        <dbReference type="EMBL" id="ACR79229.1"/>
    </source>
</evidence>
<reference evidence="1 2" key="1">
    <citation type="submission" date="2009-06" db="EMBL/GenBank/DDBJ databases">
        <title>Complete sequence of Thermotogales bacterium TBF 19.5.1.</title>
        <authorList>
            <consortium name="US DOE Joint Genome Institute"/>
            <person name="Lucas S."/>
            <person name="Copeland A."/>
            <person name="Lapidus A."/>
            <person name="Glavina del Rio T."/>
            <person name="Tice H."/>
            <person name="Bruce D."/>
            <person name="Goodwin L."/>
            <person name="Pitluck S."/>
            <person name="Chertkov O."/>
            <person name="Brettin T."/>
            <person name="Detter J.C."/>
            <person name="Han C."/>
            <person name="Schmutz J."/>
            <person name="Larimer F."/>
            <person name="Land M."/>
            <person name="Hauser L."/>
            <person name="Kyrpides N."/>
            <person name="Ovchinnikova G."/>
            <person name="Noll K."/>
        </authorList>
    </citation>
    <scope>NUCLEOTIDE SEQUENCE [LARGE SCALE GENOMIC DNA]</scope>
    <source>
        <strain evidence="2">ATCC BAA-1733 / DSM 21960 / TBF 19.5.1</strain>
    </source>
</reference>
<dbReference type="HOGENOM" id="CLU_203781_1_0_0"/>
<dbReference type="SUPFAM" id="SSF46785">
    <property type="entry name" value="Winged helix' DNA-binding domain"/>
    <property type="match status" value="1"/>
</dbReference>
<dbReference type="OrthoDB" id="15623at2"/>
<dbReference type="STRING" id="521045.Kole_0507"/>